<feature type="compositionally biased region" description="Basic and acidic residues" evidence="1">
    <location>
        <begin position="44"/>
        <end position="57"/>
    </location>
</feature>
<feature type="region of interest" description="Disordered" evidence="1">
    <location>
        <begin position="36"/>
        <end position="57"/>
    </location>
</feature>
<dbReference type="AlphaFoldDB" id="A0A8J1UQ55"/>
<proteinExistence type="predicted"/>
<dbReference type="Proteomes" id="UP000749559">
    <property type="component" value="Unassembled WGS sequence"/>
</dbReference>
<keyword evidence="3" id="KW-1185">Reference proteome</keyword>
<dbReference type="EMBL" id="CAIIXF020000004">
    <property type="protein sequence ID" value="CAH1782285.1"/>
    <property type="molecule type" value="Genomic_DNA"/>
</dbReference>
<sequence length="120" mass="13422">PMEKMTQITNHKNPKSFQDYQNAIDLEEYRKISNIISNPSTVPRDNENSTSETDHNDVQNVLKQIFGPSSSTSGQVFQNCFFNININMASSETVSETLVLSQESSSPSRKVPRLSLTPSP</sequence>
<accession>A0A8J1UQ55</accession>
<feature type="compositionally biased region" description="Polar residues" evidence="1">
    <location>
        <begin position="99"/>
        <end position="108"/>
    </location>
</feature>
<organism evidence="2 3">
    <name type="scientific">Owenia fusiformis</name>
    <name type="common">Polychaete worm</name>
    <dbReference type="NCBI Taxonomy" id="6347"/>
    <lineage>
        <taxon>Eukaryota</taxon>
        <taxon>Metazoa</taxon>
        <taxon>Spiralia</taxon>
        <taxon>Lophotrochozoa</taxon>
        <taxon>Annelida</taxon>
        <taxon>Polychaeta</taxon>
        <taxon>Sedentaria</taxon>
        <taxon>Canalipalpata</taxon>
        <taxon>Sabellida</taxon>
        <taxon>Oweniida</taxon>
        <taxon>Oweniidae</taxon>
        <taxon>Owenia</taxon>
    </lineage>
</organism>
<name>A0A8J1UQ55_OWEFU</name>
<comment type="caution">
    <text evidence="2">The sequence shown here is derived from an EMBL/GenBank/DDBJ whole genome shotgun (WGS) entry which is preliminary data.</text>
</comment>
<gene>
    <name evidence="2" type="ORF">OFUS_LOCUS8748</name>
</gene>
<evidence type="ECO:0000313" key="2">
    <source>
        <dbReference type="EMBL" id="CAH1782285.1"/>
    </source>
</evidence>
<evidence type="ECO:0000313" key="3">
    <source>
        <dbReference type="Proteomes" id="UP000749559"/>
    </source>
</evidence>
<protein>
    <submittedName>
        <fullName evidence="2">Uncharacterized protein</fullName>
    </submittedName>
</protein>
<evidence type="ECO:0000256" key="1">
    <source>
        <dbReference type="SAM" id="MobiDB-lite"/>
    </source>
</evidence>
<feature type="region of interest" description="Disordered" evidence="1">
    <location>
        <begin position="99"/>
        <end position="120"/>
    </location>
</feature>
<reference evidence="2" key="1">
    <citation type="submission" date="2022-03" db="EMBL/GenBank/DDBJ databases">
        <authorList>
            <person name="Martin C."/>
        </authorList>
    </citation>
    <scope>NUCLEOTIDE SEQUENCE</scope>
</reference>
<feature type="non-terminal residue" evidence="2">
    <location>
        <position position="1"/>
    </location>
</feature>